<evidence type="ECO:0000313" key="5">
    <source>
        <dbReference type="Proteomes" id="UP000476934"/>
    </source>
</evidence>
<dbReference type="EMBL" id="JAAIWK010000002">
    <property type="protein sequence ID" value="NEY18772.1"/>
    <property type="molecule type" value="Genomic_DNA"/>
</dbReference>
<feature type="transmembrane region" description="Helical" evidence="1">
    <location>
        <begin position="41"/>
        <end position="60"/>
    </location>
</feature>
<dbReference type="Proteomes" id="UP000476934">
    <property type="component" value="Unassembled WGS sequence"/>
</dbReference>
<dbReference type="EMBL" id="JRUN01000060">
    <property type="protein sequence ID" value="KHD84435.1"/>
    <property type="molecule type" value="Genomic_DNA"/>
</dbReference>
<keyword evidence="1" id="KW-0812">Transmembrane</keyword>
<dbReference type="AlphaFoldDB" id="A0A0A6V8Q4"/>
<reference evidence="3 5" key="3">
    <citation type="submission" date="2020-03" db="EMBL/GenBank/DDBJ databases">
        <title>Bacillus aquiflavi sp. nov., isolated from yellow water of strong flavor Chinese baijiu in Yibin region of China.</title>
        <authorList>
            <person name="Xie J."/>
        </authorList>
    </citation>
    <scope>NUCLEOTIDE SEQUENCE [LARGE SCALE GENOMIC DNA]</scope>
    <source>
        <strain evidence="3 5">Gsoil 114</strain>
    </source>
</reference>
<gene>
    <name evidence="3" type="ORF">G4D61_02170</name>
    <name evidence="2" type="ORF">NG54_15550</name>
</gene>
<feature type="transmembrane region" description="Helical" evidence="1">
    <location>
        <begin position="90"/>
        <end position="108"/>
    </location>
</feature>
<reference evidence="2 4" key="1">
    <citation type="submission" date="2014-10" db="EMBL/GenBank/DDBJ databases">
        <title>Draft genome of phytase producing Bacillus ginsengihumi strain M2.11.</title>
        <authorList>
            <person name="Toymentseva A."/>
            <person name="Boulygina E.A."/>
            <person name="Kazakov S.V."/>
            <person name="Kayumov I."/>
            <person name="Suleimanova A.D."/>
            <person name="Mardanova A.M."/>
            <person name="Maria S.N."/>
            <person name="Sergey M.Y."/>
            <person name="Sharipova M.R."/>
        </authorList>
    </citation>
    <scope>NUCLEOTIDE SEQUENCE [LARGE SCALE GENOMIC DNA]</scope>
    <source>
        <strain evidence="2 4">M2.11</strain>
    </source>
</reference>
<feature type="transmembrane region" description="Helical" evidence="1">
    <location>
        <begin position="67"/>
        <end position="84"/>
    </location>
</feature>
<keyword evidence="5" id="KW-1185">Reference proteome</keyword>
<evidence type="ECO:0000313" key="3">
    <source>
        <dbReference type="EMBL" id="NEY18772.1"/>
    </source>
</evidence>
<accession>A0A0A6V8Q4</accession>
<feature type="transmembrane region" description="Helical" evidence="1">
    <location>
        <begin position="7"/>
        <end position="29"/>
    </location>
</feature>
<dbReference type="Proteomes" id="UP000030588">
    <property type="component" value="Unassembled WGS sequence"/>
</dbReference>
<protein>
    <submittedName>
        <fullName evidence="3">AzlD domain-containing protein</fullName>
    </submittedName>
    <submittedName>
        <fullName evidence="2">Branched-chain amino acid transporter AzlD</fullName>
    </submittedName>
</protein>
<evidence type="ECO:0000313" key="2">
    <source>
        <dbReference type="EMBL" id="KHD84435.1"/>
    </source>
</evidence>
<sequence length="111" mass="12384">MNADLTVLLIILGCTLVTFIPRVVPFLLVRNVRLSEPVLKWLSFVPICILTALVVNSFIIQTNHYSLNIDWTVIIVLVPTLFVALKTKSLSATVIIGVILMALLRLVIKFI</sequence>
<evidence type="ECO:0000313" key="4">
    <source>
        <dbReference type="Proteomes" id="UP000030588"/>
    </source>
</evidence>
<keyword evidence="1" id="KW-0472">Membrane</keyword>
<name>A0A0A6V8Q4_9BACI</name>
<evidence type="ECO:0000256" key="1">
    <source>
        <dbReference type="SAM" id="Phobius"/>
    </source>
</evidence>
<comment type="caution">
    <text evidence="2">The sequence shown here is derived from an EMBL/GenBank/DDBJ whole genome shotgun (WGS) entry which is preliminary data.</text>
</comment>
<dbReference type="STRING" id="363870.NG54_15550"/>
<dbReference type="OrthoDB" id="7870017at2"/>
<reference evidence="3" key="2">
    <citation type="submission" date="2020-02" db="EMBL/GenBank/DDBJ databases">
        <authorList>
            <person name="Feng H."/>
        </authorList>
    </citation>
    <scope>NUCLEOTIDE SEQUENCE [LARGE SCALE GENOMIC DNA]</scope>
    <source>
        <strain evidence="3">Gsoil 114</strain>
    </source>
</reference>
<dbReference type="RefSeq" id="WP_025730998.1">
    <property type="nucleotide sequence ID" value="NZ_JAAIWK010000002.1"/>
</dbReference>
<organism evidence="2 4">
    <name type="scientific">Heyndrickxia ginsengihumi</name>
    <dbReference type="NCBI Taxonomy" id="363870"/>
    <lineage>
        <taxon>Bacteria</taxon>
        <taxon>Bacillati</taxon>
        <taxon>Bacillota</taxon>
        <taxon>Bacilli</taxon>
        <taxon>Bacillales</taxon>
        <taxon>Bacillaceae</taxon>
        <taxon>Heyndrickxia</taxon>
    </lineage>
</organism>
<dbReference type="InterPro" id="IPR008407">
    <property type="entry name" value="Brnchd-chn_aa_trnsp_AzlD"/>
</dbReference>
<keyword evidence="1" id="KW-1133">Transmembrane helix</keyword>
<dbReference type="Pfam" id="PF05437">
    <property type="entry name" value="AzlD"/>
    <property type="match status" value="1"/>
</dbReference>
<proteinExistence type="predicted"/>